<protein>
    <submittedName>
        <fullName evidence="1">Uncharacterized protein</fullName>
    </submittedName>
</protein>
<evidence type="ECO:0000313" key="1">
    <source>
        <dbReference type="EMBL" id="KAG0478754.1"/>
    </source>
</evidence>
<name>A0A835QYN7_VANPL</name>
<evidence type="ECO:0000313" key="2">
    <source>
        <dbReference type="Proteomes" id="UP000639772"/>
    </source>
</evidence>
<organism evidence="1 2">
    <name type="scientific">Vanilla planifolia</name>
    <name type="common">Vanilla</name>
    <dbReference type="NCBI Taxonomy" id="51239"/>
    <lineage>
        <taxon>Eukaryota</taxon>
        <taxon>Viridiplantae</taxon>
        <taxon>Streptophyta</taxon>
        <taxon>Embryophyta</taxon>
        <taxon>Tracheophyta</taxon>
        <taxon>Spermatophyta</taxon>
        <taxon>Magnoliopsida</taxon>
        <taxon>Liliopsida</taxon>
        <taxon>Asparagales</taxon>
        <taxon>Orchidaceae</taxon>
        <taxon>Vanilloideae</taxon>
        <taxon>Vanilleae</taxon>
        <taxon>Vanilla</taxon>
    </lineage>
</organism>
<accession>A0A835QYN7</accession>
<gene>
    <name evidence="1" type="ORF">HPP92_013473</name>
</gene>
<proteinExistence type="predicted"/>
<reference evidence="1 2" key="1">
    <citation type="journal article" date="2020" name="Nat. Food">
        <title>A phased Vanilla planifolia genome enables genetic improvement of flavour and production.</title>
        <authorList>
            <person name="Hasing T."/>
            <person name="Tang H."/>
            <person name="Brym M."/>
            <person name="Khazi F."/>
            <person name="Huang T."/>
            <person name="Chambers A.H."/>
        </authorList>
    </citation>
    <scope>NUCLEOTIDE SEQUENCE [LARGE SCALE GENOMIC DNA]</scope>
    <source>
        <tissue evidence="1">Leaf</tissue>
    </source>
</reference>
<comment type="caution">
    <text evidence="1">The sequence shown here is derived from an EMBL/GenBank/DDBJ whole genome shotgun (WGS) entry which is preliminary data.</text>
</comment>
<dbReference type="AlphaFoldDB" id="A0A835QYN7"/>
<sequence>MVETLAWVNRGCGWRTFFWSVVRRAGVFEELMAWEVFRKVDVVATNWNWGEILSKIWVRGISFEGKNRCDIPVNLMQDINE</sequence>
<dbReference type="EMBL" id="JADCNM010000006">
    <property type="protein sequence ID" value="KAG0478754.1"/>
    <property type="molecule type" value="Genomic_DNA"/>
</dbReference>
<dbReference type="Proteomes" id="UP000639772">
    <property type="component" value="Chromosome 6"/>
</dbReference>